<evidence type="ECO:0000256" key="1">
    <source>
        <dbReference type="ARBA" id="ARBA00009431"/>
    </source>
</evidence>
<name>A0A9P4XUB2_CRYP1</name>
<keyword evidence="6" id="KW-0325">Glycoprotein</keyword>
<dbReference type="Pfam" id="PF00450">
    <property type="entry name" value="Peptidase_S10"/>
    <property type="match status" value="1"/>
</dbReference>
<keyword evidence="9" id="KW-1185">Reference proteome</keyword>
<dbReference type="OrthoDB" id="443318at2759"/>
<reference evidence="8" key="1">
    <citation type="journal article" date="2020" name="Phytopathology">
        <title>Genome sequence of the chestnut blight fungus Cryphonectria parasitica EP155: A fundamental resource for an archetypical invasive plant pathogen.</title>
        <authorList>
            <person name="Crouch J.A."/>
            <person name="Dawe A."/>
            <person name="Aerts A."/>
            <person name="Barry K."/>
            <person name="Churchill A.C.L."/>
            <person name="Grimwood J."/>
            <person name="Hillman B."/>
            <person name="Milgroom M.G."/>
            <person name="Pangilinan J."/>
            <person name="Smith M."/>
            <person name="Salamov A."/>
            <person name="Schmutz J."/>
            <person name="Yadav J."/>
            <person name="Grigoriev I.V."/>
            <person name="Nuss D."/>
        </authorList>
    </citation>
    <scope>NUCLEOTIDE SEQUENCE</scope>
    <source>
        <strain evidence="8">EP155</strain>
    </source>
</reference>
<comment type="caution">
    <text evidence="8">The sequence shown here is derived from an EMBL/GenBank/DDBJ whole genome shotgun (WGS) entry which is preliminary data.</text>
</comment>
<evidence type="ECO:0000256" key="3">
    <source>
        <dbReference type="ARBA" id="ARBA00022670"/>
    </source>
</evidence>
<protein>
    <submittedName>
        <fullName evidence="8">Carboxypeptidase S1</fullName>
    </submittedName>
</protein>
<proteinExistence type="inferred from homology"/>
<gene>
    <name evidence="8" type="ORF">M406DRAFT_348321</name>
</gene>
<keyword evidence="4 7" id="KW-0732">Signal</keyword>
<evidence type="ECO:0000313" key="8">
    <source>
        <dbReference type="EMBL" id="KAF3760885.1"/>
    </source>
</evidence>
<dbReference type="Gene3D" id="3.40.50.1820">
    <property type="entry name" value="alpha/beta hydrolase"/>
    <property type="match status" value="1"/>
</dbReference>
<dbReference type="GO" id="GO:0006508">
    <property type="term" value="P:proteolysis"/>
    <property type="evidence" value="ECO:0007669"/>
    <property type="project" value="UniProtKB-KW"/>
</dbReference>
<comment type="similarity">
    <text evidence="1">Belongs to the peptidase S10 family.</text>
</comment>
<dbReference type="PANTHER" id="PTHR11802:SF189">
    <property type="entry name" value="CARBOXYPEPTIDASE"/>
    <property type="match status" value="1"/>
</dbReference>
<dbReference type="PANTHER" id="PTHR11802">
    <property type="entry name" value="SERINE PROTEASE FAMILY S10 SERINE CARBOXYPEPTIDASE"/>
    <property type="match status" value="1"/>
</dbReference>
<dbReference type="GO" id="GO:0000324">
    <property type="term" value="C:fungal-type vacuole"/>
    <property type="evidence" value="ECO:0007669"/>
    <property type="project" value="TreeGrafter"/>
</dbReference>
<evidence type="ECO:0000256" key="6">
    <source>
        <dbReference type="ARBA" id="ARBA00023180"/>
    </source>
</evidence>
<evidence type="ECO:0000256" key="5">
    <source>
        <dbReference type="ARBA" id="ARBA00022801"/>
    </source>
</evidence>
<evidence type="ECO:0000256" key="4">
    <source>
        <dbReference type="ARBA" id="ARBA00022729"/>
    </source>
</evidence>
<keyword evidence="2 8" id="KW-0121">Carboxypeptidase</keyword>
<feature type="chain" id="PRO_5040320702" evidence="7">
    <location>
        <begin position="22"/>
        <end position="624"/>
    </location>
</feature>
<dbReference type="GO" id="GO:0004185">
    <property type="term" value="F:serine-type carboxypeptidase activity"/>
    <property type="evidence" value="ECO:0007669"/>
    <property type="project" value="InterPro"/>
</dbReference>
<dbReference type="SUPFAM" id="SSF53474">
    <property type="entry name" value="alpha/beta-Hydrolases"/>
    <property type="match status" value="1"/>
</dbReference>
<evidence type="ECO:0000313" key="9">
    <source>
        <dbReference type="Proteomes" id="UP000803844"/>
    </source>
</evidence>
<dbReference type="InterPro" id="IPR029058">
    <property type="entry name" value="AB_hydrolase_fold"/>
</dbReference>
<dbReference type="EMBL" id="MU032352">
    <property type="protein sequence ID" value="KAF3760885.1"/>
    <property type="molecule type" value="Genomic_DNA"/>
</dbReference>
<evidence type="ECO:0000256" key="2">
    <source>
        <dbReference type="ARBA" id="ARBA00022645"/>
    </source>
</evidence>
<dbReference type="RefSeq" id="XP_040771864.1">
    <property type="nucleotide sequence ID" value="XM_040922378.1"/>
</dbReference>
<dbReference type="AlphaFoldDB" id="A0A9P4XUB2"/>
<keyword evidence="5" id="KW-0378">Hydrolase</keyword>
<sequence length="624" mass="67481">MIHWIRRAAALATLLQSLCTAQTFIPEPHDVVFKESSVLIGASLSYKETDICDTTPGVKSYSGYVTLPVGDTYNASIFFWYFESRTNADQAPTTIWMPGGPGTSFLGGGSGFPCSVNADGNGTTLNPWSLNSQVNMLYVDIPVQTGFSYTEVQNGTFDVVSGLFTPGTEADVVRNSTTTAATMSSQDESRTANTTLQVARQMFQLSQVWFQEFPEWNTNNKEIDLWSYSYSGFFGPASVAYIQQQNERIANGSYETTDGIEAPISLSLGTLGTNNGCIDVESQLSSFPAMMFNNTYGIKVVPDEYYDELAEVVDECYGLIQSCRDAAAELDPYGTGAVDDVNALCVNATENCFTGLEEMYLSSNRSVFDLALPMPGDFPIIGTVAAFYNQRWVQEALGVPVNFTESAEASAVNMFGVTGDPMIQTYSTLEYILEAGIGIAFVYGDRDYQCNWMGVENVSLSMNYPGAESFRSAGYAPITTNASYQGGLVRQHDRVSFSRVFEAGHAVADYQPETVLRIFERAVLGRDVATGEIDVLGGYSTRGPLSTLNVTNAVLPPVVAAPQCGWYLASDPSSCTDEQRAALQAGTAVVVDWEIVSPAGVFYATSGNPTTVSATETATAVVRR</sequence>
<feature type="signal peptide" evidence="7">
    <location>
        <begin position="1"/>
        <end position="21"/>
    </location>
</feature>
<organism evidence="8 9">
    <name type="scientific">Cryphonectria parasitica (strain ATCC 38755 / EP155)</name>
    <dbReference type="NCBI Taxonomy" id="660469"/>
    <lineage>
        <taxon>Eukaryota</taxon>
        <taxon>Fungi</taxon>
        <taxon>Dikarya</taxon>
        <taxon>Ascomycota</taxon>
        <taxon>Pezizomycotina</taxon>
        <taxon>Sordariomycetes</taxon>
        <taxon>Sordariomycetidae</taxon>
        <taxon>Diaporthales</taxon>
        <taxon>Cryphonectriaceae</taxon>
        <taxon>Cryphonectria-Endothia species complex</taxon>
        <taxon>Cryphonectria</taxon>
    </lineage>
</organism>
<dbReference type="GeneID" id="63839507"/>
<dbReference type="InterPro" id="IPR001563">
    <property type="entry name" value="Peptidase_S10"/>
</dbReference>
<dbReference type="Proteomes" id="UP000803844">
    <property type="component" value="Unassembled WGS sequence"/>
</dbReference>
<keyword evidence="3" id="KW-0645">Protease</keyword>
<evidence type="ECO:0000256" key="7">
    <source>
        <dbReference type="SAM" id="SignalP"/>
    </source>
</evidence>
<accession>A0A9P4XUB2</accession>